<dbReference type="EC" id="3.4.23.21" evidence="3"/>
<dbReference type="InterPro" id="IPR034164">
    <property type="entry name" value="Pepsin-like_dom"/>
</dbReference>
<comment type="caution">
    <text evidence="12">The sequence shown here is derived from an EMBL/GenBank/DDBJ whole genome shotgun (WGS) entry which is preliminary data.</text>
</comment>
<dbReference type="AlphaFoldDB" id="A0A9P6URB6"/>
<keyword evidence="5 10" id="KW-0732">Signal</keyword>
<dbReference type="InterPro" id="IPR033121">
    <property type="entry name" value="PEPTIDASE_A1"/>
</dbReference>
<keyword evidence="4 9" id="KW-0645">Protease</keyword>
<evidence type="ECO:0000259" key="11">
    <source>
        <dbReference type="PROSITE" id="PS51767"/>
    </source>
</evidence>
<accession>A0A9P6URB6</accession>
<keyword evidence="13" id="KW-1185">Reference proteome</keyword>
<evidence type="ECO:0000256" key="4">
    <source>
        <dbReference type="ARBA" id="ARBA00022670"/>
    </source>
</evidence>
<feature type="chain" id="PRO_5040362568" description="rhizopuspepsin" evidence="10">
    <location>
        <begin position="22"/>
        <end position="414"/>
    </location>
</feature>
<dbReference type="FunFam" id="2.40.70.10:FF:000115">
    <property type="entry name" value="Lysosomal aspartic protease"/>
    <property type="match status" value="1"/>
</dbReference>
<evidence type="ECO:0000256" key="9">
    <source>
        <dbReference type="RuleBase" id="RU000454"/>
    </source>
</evidence>
<keyword evidence="6 9" id="KW-0064">Aspartyl protease</keyword>
<evidence type="ECO:0000313" key="13">
    <source>
        <dbReference type="Proteomes" id="UP000823405"/>
    </source>
</evidence>
<name>A0A9P6URB6_9FUNG</name>
<dbReference type="CDD" id="cd05471">
    <property type="entry name" value="pepsin_like"/>
    <property type="match status" value="1"/>
</dbReference>
<dbReference type="InterPro" id="IPR001461">
    <property type="entry name" value="Aspartic_peptidase_A1"/>
</dbReference>
<dbReference type="InterPro" id="IPR001969">
    <property type="entry name" value="Aspartic_peptidase_AS"/>
</dbReference>
<feature type="active site" evidence="8">
    <location>
        <position position="98"/>
    </location>
</feature>
<dbReference type="PANTHER" id="PTHR47966:SF51">
    <property type="entry name" value="BETA-SITE APP-CLEAVING ENZYME, ISOFORM A-RELATED"/>
    <property type="match status" value="1"/>
</dbReference>
<dbReference type="PROSITE" id="PS51767">
    <property type="entry name" value="PEPTIDASE_A1"/>
    <property type="match status" value="1"/>
</dbReference>
<reference evidence="12" key="1">
    <citation type="journal article" date="2020" name="Fungal Divers.">
        <title>Resolving the Mortierellaceae phylogeny through synthesis of multi-gene phylogenetics and phylogenomics.</title>
        <authorList>
            <person name="Vandepol N."/>
            <person name="Liber J."/>
            <person name="Desiro A."/>
            <person name="Na H."/>
            <person name="Kennedy M."/>
            <person name="Barry K."/>
            <person name="Grigoriev I.V."/>
            <person name="Miller A.N."/>
            <person name="O'Donnell K."/>
            <person name="Stajich J.E."/>
            <person name="Bonito G."/>
        </authorList>
    </citation>
    <scope>NUCLEOTIDE SEQUENCE</scope>
    <source>
        <strain evidence="12">NVP60</strain>
    </source>
</reference>
<dbReference type="GO" id="GO:0006508">
    <property type="term" value="P:proteolysis"/>
    <property type="evidence" value="ECO:0007669"/>
    <property type="project" value="UniProtKB-KW"/>
</dbReference>
<comment type="catalytic activity">
    <reaction evidence="1">
        <text>Hydrolysis of proteins with broad specificity similar to that of pepsin A, preferring hydrophobic residues at P1 and P1'. Clots milk and activates trypsinogen. Does not cleave 4-Gln-|-His-5, but does cleave 10-His-|-Leu-11 and 12-Val-|-Glu-13 in B chain of insulin.</text>
        <dbReference type="EC" id="3.4.23.21"/>
    </reaction>
</comment>
<dbReference type="Proteomes" id="UP000823405">
    <property type="component" value="Unassembled WGS sequence"/>
</dbReference>
<evidence type="ECO:0000256" key="10">
    <source>
        <dbReference type="SAM" id="SignalP"/>
    </source>
</evidence>
<dbReference type="OrthoDB" id="15189at2759"/>
<evidence type="ECO:0000256" key="3">
    <source>
        <dbReference type="ARBA" id="ARBA00013205"/>
    </source>
</evidence>
<evidence type="ECO:0000256" key="6">
    <source>
        <dbReference type="ARBA" id="ARBA00022750"/>
    </source>
</evidence>
<comment type="similarity">
    <text evidence="2 9">Belongs to the peptidase A1 family.</text>
</comment>
<dbReference type="InterPro" id="IPR021109">
    <property type="entry name" value="Peptidase_aspartic_dom_sf"/>
</dbReference>
<feature type="active site" evidence="8">
    <location>
        <position position="282"/>
    </location>
</feature>
<dbReference type="PROSITE" id="PS00141">
    <property type="entry name" value="ASP_PROTEASE"/>
    <property type="match status" value="1"/>
</dbReference>
<dbReference type="Gene3D" id="2.40.70.10">
    <property type="entry name" value="Acid Proteases"/>
    <property type="match status" value="2"/>
</dbReference>
<sequence>MKIIALGSITLAAAVAMVTNAENTTPSDGLLRIPLARSESSRLKPDSTQLWYHTLHKYGLFRTKSEMESQAVAEMPLFDYYGLVDIGTPSQTVKLQFDTGSSRFVVSTTKCPDCSGTSPFNSDLSSSYRPGVEPWQIHYGDGSFAEGFIAEDKVTLGPISVQNQKLNLVVSESPNFDDTVDGVLGLSFGVISGSTTLFENMIKQELVDQGVFSFFFGKRSINGGGEVIFGGVDMDRIEPGSTITYTNVTEATHWNIDIQDFLVNGGSYAKYKNKAHIRAIVDTGTTLLVGPEVWVSWYHNQIAKARRFRNIWVVPCKGTGTLSVVIEGKSFVVPYEDLAREYIGFGLCFSSVQSSSADYLILGDVFLKNNYVVFDQAEKRVGFAPLKAEDKKVTSPAAVSEVENAASVRVQKEL</sequence>
<dbReference type="GO" id="GO:0004190">
    <property type="term" value="F:aspartic-type endopeptidase activity"/>
    <property type="evidence" value="ECO:0007669"/>
    <property type="project" value="UniProtKB-KW"/>
</dbReference>
<protein>
    <recommendedName>
        <fullName evidence="3">rhizopuspepsin</fullName>
        <ecNumber evidence="3">3.4.23.21</ecNumber>
    </recommendedName>
</protein>
<dbReference type="PANTHER" id="PTHR47966">
    <property type="entry name" value="BETA-SITE APP-CLEAVING ENZYME, ISOFORM A-RELATED"/>
    <property type="match status" value="1"/>
</dbReference>
<dbReference type="Pfam" id="PF00026">
    <property type="entry name" value="Asp"/>
    <property type="match status" value="1"/>
</dbReference>
<evidence type="ECO:0000256" key="5">
    <source>
        <dbReference type="ARBA" id="ARBA00022729"/>
    </source>
</evidence>
<feature type="signal peptide" evidence="10">
    <location>
        <begin position="1"/>
        <end position="21"/>
    </location>
</feature>
<dbReference type="EMBL" id="JAAAIN010000311">
    <property type="protein sequence ID" value="KAG0316340.1"/>
    <property type="molecule type" value="Genomic_DNA"/>
</dbReference>
<evidence type="ECO:0000313" key="12">
    <source>
        <dbReference type="EMBL" id="KAG0316340.1"/>
    </source>
</evidence>
<evidence type="ECO:0000256" key="1">
    <source>
        <dbReference type="ARBA" id="ARBA00001130"/>
    </source>
</evidence>
<keyword evidence="7 9" id="KW-0378">Hydrolase</keyword>
<evidence type="ECO:0000256" key="8">
    <source>
        <dbReference type="PIRSR" id="PIRSR601461-1"/>
    </source>
</evidence>
<gene>
    <name evidence="12" type="ORF">BGZ97_007031</name>
</gene>
<proteinExistence type="inferred from homology"/>
<evidence type="ECO:0000256" key="2">
    <source>
        <dbReference type="ARBA" id="ARBA00007447"/>
    </source>
</evidence>
<dbReference type="SUPFAM" id="SSF50630">
    <property type="entry name" value="Acid proteases"/>
    <property type="match status" value="1"/>
</dbReference>
<organism evidence="12 13">
    <name type="scientific">Linnemannia gamsii</name>
    <dbReference type="NCBI Taxonomy" id="64522"/>
    <lineage>
        <taxon>Eukaryota</taxon>
        <taxon>Fungi</taxon>
        <taxon>Fungi incertae sedis</taxon>
        <taxon>Mucoromycota</taxon>
        <taxon>Mortierellomycotina</taxon>
        <taxon>Mortierellomycetes</taxon>
        <taxon>Mortierellales</taxon>
        <taxon>Mortierellaceae</taxon>
        <taxon>Linnemannia</taxon>
    </lineage>
</organism>
<evidence type="ECO:0000256" key="7">
    <source>
        <dbReference type="ARBA" id="ARBA00022801"/>
    </source>
</evidence>
<feature type="domain" description="Peptidase A1" evidence="11">
    <location>
        <begin position="80"/>
        <end position="384"/>
    </location>
</feature>
<dbReference type="PRINTS" id="PR00792">
    <property type="entry name" value="PEPSIN"/>
</dbReference>